<reference evidence="5 6" key="1">
    <citation type="submission" date="2015-08" db="EMBL/GenBank/DDBJ databases">
        <authorList>
            <person name="Babu N.S."/>
            <person name="Beckwith C.J."/>
            <person name="Beseler K.G."/>
            <person name="Brison A."/>
            <person name="Carone J.V."/>
            <person name="Caskin T.P."/>
            <person name="Diamond M."/>
            <person name="Durham M.E."/>
            <person name="Foxe J.M."/>
            <person name="Go M."/>
            <person name="Henderson B.A."/>
            <person name="Jones I.B."/>
            <person name="McGettigan J.A."/>
            <person name="Micheletti S.J."/>
            <person name="Nasrallah M.E."/>
            <person name="Ortiz D."/>
            <person name="Piller C.R."/>
            <person name="Privatt S.R."/>
            <person name="Schneider S.L."/>
            <person name="Sharp S."/>
            <person name="Smith T.C."/>
            <person name="Stanton J.D."/>
            <person name="Ullery H.E."/>
            <person name="Wilson R.J."/>
            <person name="Serrano M.G."/>
            <person name="Buck G."/>
            <person name="Lee V."/>
            <person name="Wang Y."/>
            <person name="Carvalho R."/>
            <person name="Voegtly L."/>
            <person name="Shi R."/>
            <person name="Duckworth R."/>
            <person name="Johnson A."/>
            <person name="Loviza R."/>
            <person name="Walstead R."/>
            <person name="Shah Z."/>
            <person name="Kiflezghi M."/>
            <person name="Wade K."/>
            <person name="Ball S.L."/>
            <person name="Bradley K.W."/>
            <person name="Asai D.J."/>
            <person name="Bowman C.A."/>
            <person name="Russell D.A."/>
            <person name="Pope W.H."/>
            <person name="Jacobs-Sera D."/>
            <person name="Hendrix R.W."/>
            <person name="Hatfull G.F."/>
        </authorList>
    </citation>
    <scope>NUCLEOTIDE SEQUENCE [LARGE SCALE GENOMIC DNA]</scope>
    <source>
        <strain evidence="5 6">DSM 27648</strain>
    </source>
</reference>
<dbReference type="InterPro" id="IPR027417">
    <property type="entry name" value="P-loop_NTPase"/>
</dbReference>
<dbReference type="FunFam" id="3.40.50.300:FF:000640">
    <property type="entry name" value="MoxR family ATPase"/>
    <property type="match status" value="1"/>
</dbReference>
<evidence type="ECO:0000256" key="3">
    <source>
        <dbReference type="ARBA" id="ARBA00061607"/>
    </source>
</evidence>
<dbReference type="PIRSF" id="PIRSF002849">
    <property type="entry name" value="AAA_ATPase_chaperone_MoxR_prd"/>
    <property type="match status" value="1"/>
</dbReference>
<protein>
    <submittedName>
        <fullName evidence="5">MoxR-like ATPase</fullName>
    </submittedName>
</protein>
<evidence type="ECO:0000313" key="5">
    <source>
        <dbReference type="EMBL" id="AKU96775.1"/>
    </source>
</evidence>
<dbReference type="PANTHER" id="PTHR42759:SF5">
    <property type="entry name" value="METHANOL DEHYDROGENASE REGULATOR"/>
    <property type="match status" value="1"/>
</dbReference>
<evidence type="ECO:0000259" key="4">
    <source>
        <dbReference type="SMART" id="SM00382"/>
    </source>
</evidence>
<dbReference type="KEGG" id="llu:AKJ09_03439"/>
<accession>A0A0K1PTB4</accession>
<dbReference type="InterPro" id="IPR041628">
    <property type="entry name" value="ChlI/MoxR_AAA_lid"/>
</dbReference>
<dbReference type="OrthoDB" id="9808397at2"/>
<dbReference type="InterPro" id="IPR011703">
    <property type="entry name" value="ATPase_AAA-3"/>
</dbReference>
<dbReference type="SMART" id="SM00382">
    <property type="entry name" value="AAA"/>
    <property type="match status" value="1"/>
</dbReference>
<dbReference type="CDD" id="cd00009">
    <property type="entry name" value="AAA"/>
    <property type="match status" value="1"/>
</dbReference>
<evidence type="ECO:0000313" key="6">
    <source>
        <dbReference type="Proteomes" id="UP000064967"/>
    </source>
</evidence>
<dbReference type="AlphaFoldDB" id="A0A0K1PTB4"/>
<dbReference type="STRING" id="1391654.AKJ09_03439"/>
<dbReference type="Pfam" id="PF17863">
    <property type="entry name" value="AAA_lid_2"/>
    <property type="match status" value="1"/>
</dbReference>
<dbReference type="PATRIC" id="fig|1391654.3.peg.3481"/>
<organism evidence="5 6">
    <name type="scientific">Labilithrix luteola</name>
    <dbReference type="NCBI Taxonomy" id="1391654"/>
    <lineage>
        <taxon>Bacteria</taxon>
        <taxon>Pseudomonadati</taxon>
        <taxon>Myxococcota</taxon>
        <taxon>Polyangia</taxon>
        <taxon>Polyangiales</taxon>
        <taxon>Labilitrichaceae</taxon>
        <taxon>Labilithrix</taxon>
    </lineage>
</organism>
<dbReference type="Gene3D" id="1.10.8.80">
    <property type="entry name" value="Magnesium chelatase subunit I, C-Terminal domain"/>
    <property type="match status" value="1"/>
</dbReference>
<gene>
    <name evidence="5" type="ORF">AKJ09_03439</name>
</gene>
<dbReference type="EMBL" id="CP012333">
    <property type="protein sequence ID" value="AKU96775.1"/>
    <property type="molecule type" value="Genomic_DNA"/>
</dbReference>
<dbReference type="InterPro" id="IPR050764">
    <property type="entry name" value="CbbQ/NirQ/NorQ/GpvN"/>
</dbReference>
<dbReference type="InterPro" id="IPR003593">
    <property type="entry name" value="AAA+_ATPase"/>
</dbReference>
<comment type="similarity">
    <text evidence="3">Belongs to the MoxR family.</text>
</comment>
<dbReference type="GO" id="GO:0016887">
    <property type="term" value="F:ATP hydrolysis activity"/>
    <property type="evidence" value="ECO:0007669"/>
    <property type="project" value="InterPro"/>
</dbReference>
<proteinExistence type="inferred from homology"/>
<evidence type="ECO:0000256" key="2">
    <source>
        <dbReference type="ARBA" id="ARBA00022840"/>
    </source>
</evidence>
<dbReference type="GO" id="GO:0005524">
    <property type="term" value="F:ATP binding"/>
    <property type="evidence" value="ECO:0007669"/>
    <property type="project" value="UniProtKB-KW"/>
</dbReference>
<dbReference type="Gene3D" id="3.40.50.300">
    <property type="entry name" value="P-loop containing nucleotide triphosphate hydrolases"/>
    <property type="match status" value="1"/>
</dbReference>
<keyword evidence="1" id="KW-0547">Nucleotide-binding</keyword>
<keyword evidence="2" id="KW-0067">ATP-binding</keyword>
<sequence>MTAAAALLGEELPLIHKLRQAVEGALEGKQEAVELSLVALLARGHLLIEDVPGVGKTTLARALARAVGGELRRVQFTSDLLPSDVVGVSVYDQRNAEFVLRQGPIFANVLLADEINRASPRTQSALLEGMNEAQVSIDGQTIPLPDPFFVIATQNPQDFAGTFPLPESQLDRFILRLRIGYPPPQVEMRLLLDGHSDTARDVPVILDPQRLVALQRQVDRVVLDNSLLSYLHAIVNATRTSPALSLGASTRGAMSLGKAARARALVRGRSYCIADDIHDLAVPVLAHRIRLATQADGFMPSRDEAESAVRDLVARVPIPL</sequence>
<dbReference type="SUPFAM" id="SSF52540">
    <property type="entry name" value="P-loop containing nucleoside triphosphate hydrolases"/>
    <property type="match status" value="1"/>
</dbReference>
<dbReference type="Proteomes" id="UP000064967">
    <property type="component" value="Chromosome"/>
</dbReference>
<feature type="domain" description="AAA+ ATPase" evidence="4">
    <location>
        <begin position="42"/>
        <end position="183"/>
    </location>
</feature>
<dbReference type="RefSeq" id="WP_146648013.1">
    <property type="nucleotide sequence ID" value="NZ_CP012333.1"/>
</dbReference>
<dbReference type="PANTHER" id="PTHR42759">
    <property type="entry name" value="MOXR FAMILY PROTEIN"/>
    <property type="match status" value="1"/>
</dbReference>
<dbReference type="Pfam" id="PF07726">
    <property type="entry name" value="AAA_3"/>
    <property type="match status" value="1"/>
</dbReference>
<name>A0A0K1PTB4_9BACT</name>
<evidence type="ECO:0000256" key="1">
    <source>
        <dbReference type="ARBA" id="ARBA00022741"/>
    </source>
</evidence>
<keyword evidence="6" id="KW-1185">Reference proteome</keyword>